<reference evidence="1 2" key="1">
    <citation type="submission" date="2015-02" db="EMBL/GenBank/DDBJ databases">
        <title>Draft genome sequences of ten Microbacterium spp. with emphasis on heavy metal contaminated environments.</title>
        <authorList>
            <person name="Corretto E."/>
        </authorList>
    </citation>
    <scope>NUCLEOTIDE SEQUENCE [LARGE SCALE GENOMIC DNA]</scope>
    <source>
        <strain evidence="1 2">DSM 18659</strain>
    </source>
</reference>
<dbReference type="AlphaFoldDB" id="A0A0F0LVZ1"/>
<dbReference type="Proteomes" id="UP000033451">
    <property type="component" value="Unassembled WGS sequence"/>
</dbReference>
<evidence type="ECO:0000313" key="1">
    <source>
        <dbReference type="EMBL" id="KJL35601.1"/>
    </source>
</evidence>
<keyword evidence="2" id="KW-1185">Reference proteome</keyword>
<accession>A0A0F0LVZ1</accession>
<organism evidence="1 2">
    <name type="scientific">Microbacterium ginsengisoli</name>
    <dbReference type="NCBI Taxonomy" id="400772"/>
    <lineage>
        <taxon>Bacteria</taxon>
        <taxon>Bacillati</taxon>
        <taxon>Actinomycetota</taxon>
        <taxon>Actinomycetes</taxon>
        <taxon>Micrococcales</taxon>
        <taxon>Microbacteriaceae</taxon>
        <taxon>Microbacterium</taxon>
    </lineage>
</organism>
<comment type="caution">
    <text evidence="1">The sequence shown here is derived from an EMBL/GenBank/DDBJ whole genome shotgun (WGS) entry which is preliminary data.</text>
</comment>
<dbReference type="EMBL" id="JYIY01000078">
    <property type="protein sequence ID" value="KJL35601.1"/>
    <property type="molecule type" value="Genomic_DNA"/>
</dbReference>
<sequence>MVLATYGADGETIYASGIVPGLSEDSGTCTLTASGASGPVSASAPAHAAGGSVNCGRITVPVSVGTWSITLRYTSPDASGESAPTEVVIG</sequence>
<protein>
    <submittedName>
        <fullName evidence="1">Uncharacterized protein</fullName>
    </submittedName>
</protein>
<gene>
    <name evidence="1" type="ORF">RR49_02360</name>
</gene>
<proteinExistence type="predicted"/>
<name>A0A0F0LVZ1_9MICO</name>
<dbReference type="PATRIC" id="fig|400772.4.peg.2372"/>
<evidence type="ECO:0000313" key="2">
    <source>
        <dbReference type="Proteomes" id="UP000033451"/>
    </source>
</evidence>
<dbReference type="STRING" id="400772.RR49_02360"/>